<sequence>MKHLRFHGYTVSDNIHILDREDKQRERGVKESVWFKAEQTVPEDRGVLTSLHLQTPVSCKRNKLHSAV</sequence>
<dbReference type="Proteomes" id="UP000727407">
    <property type="component" value="Unassembled WGS sequence"/>
</dbReference>
<evidence type="ECO:0000313" key="1">
    <source>
        <dbReference type="EMBL" id="KAF5908479.1"/>
    </source>
</evidence>
<reference evidence="1" key="1">
    <citation type="submission" date="2020-07" db="EMBL/GenBank/DDBJ databases">
        <title>Clarias magur genome sequencing, assembly and annotation.</title>
        <authorList>
            <person name="Kushwaha B."/>
            <person name="Kumar R."/>
            <person name="Das P."/>
            <person name="Joshi C.G."/>
            <person name="Kumar D."/>
            <person name="Nagpure N.S."/>
            <person name="Pandey M."/>
            <person name="Agarwal S."/>
            <person name="Srivastava S."/>
            <person name="Singh M."/>
            <person name="Sahoo L."/>
            <person name="Jayasankar P."/>
            <person name="Meher P.K."/>
            <person name="Koringa P.G."/>
            <person name="Iquebal M.A."/>
            <person name="Das S.P."/>
            <person name="Bit A."/>
            <person name="Patnaik S."/>
            <person name="Patel N."/>
            <person name="Shah T.M."/>
            <person name="Hinsu A."/>
            <person name="Jena J.K."/>
        </authorList>
    </citation>
    <scope>NUCLEOTIDE SEQUENCE</scope>
    <source>
        <strain evidence="1">CIFAMagur01</strain>
        <tissue evidence="1">Testis</tissue>
    </source>
</reference>
<organism evidence="1 2">
    <name type="scientific">Clarias magur</name>
    <name type="common">Asian catfish</name>
    <name type="synonym">Macropteronotus magur</name>
    <dbReference type="NCBI Taxonomy" id="1594786"/>
    <lineage>
        <taxon>Eukaryota</taxon>
        <taxon>Metazoa</taxon>
        <taxon>Chordata</taxon>
        <taxon>Craniata</taxon>
        <taxon>Vertebrata</taxon>
        <taxon>Euteleostomi</taxon>
        <taxon>Actinopterygii</taxon>
        <taxon>Neopterygii</taxon>
        <taxon>Teleostei</taxon>
        <taxon>Ostariophysi</taxon>
        <taxon>Siluriformes</taxon>
        <taxon>Clariidae</taxon>
        <taxon>Clarias</taxon>
    </lineage>
</organism>
<evidence type="ECO:0000313" key="2">
    <source>
        <dbReference type="Proteomes" id="UP000727407"/>
    </source>
</evidence>
<dbReference type="EMBL" id="QNUK01000013">
    <property type="protein sequence ID" value="KAF5908479.1"/>
    <property type="molecule type" value="Genomic_DNA"/>
</dbReference>
<comment type="caution">
    <text evidence="1">The sequence shown here is derived from an EMBL/GenBank/DDBJ whole genome shotgun (WGS) entry which is preliminary data.</text>
</comment>
<name>A0A8J4U9Y5_CLAMG</name>
<dbReference type="OrthoDB" id="9999961at2759"/>
<keyword evidence="2" id="KW-1185">Reference proteome</keyword>
<dbReference type="AlphaFoldDB" id="A0A8J4U9Y5"/>
<gene>
    <name evidence="1" type="ORF">DAT39_001914</name>
</gene>
<proteinExistence type="predicted"/>
<accession>A0A8J4U9Y5</accession>
<protein>
    <submittedName>
        <fullName evidence="1">Uncharacterized protein</fullName>
    </submittedName>
</protein>